<proteinExistence type="predicted"/>
<dbReference type="EMBL" id="JAWDJW010006474">
    <property type="protein sequence ID" value="KAK3064587.1"/>
    <property type="molecule type" value="Genomic_DNA"/>
</dbReference>
<reference evidence="1" key="1">
    <citation type="submission" date="2024-09" db="EMBL/GenBank/DDBJ databases">
        <title>Black Yeasts Isolated from many extreme environments.</title>
        <authorList>
            <person name="Coleine C."/>
            <person name="Stajich J.E."/>
            <person name="Selbmann L."/>
        </authorList>
    </citation>
    <scope>NUCLEOTIDE SEQUENCE</scope>
    <source>
        <strain evidence="1">CCFEE 5737</strain>
    </source>
</reference>
<sequence length="331" mass="35764">MGNEHPASSVADLLKTHALDLSQYEEVYKHIHANPELSLHEAGTASTIANHASLGAYTVHTALGGHGVAGVLTNGSGPTVLLRADMDALPVEERTNLEYASKTTFKDPQDGTTTAVMHACGHDMHVACLLAASEWLAREEVKRTWLGTLIVVFQPNEERGLQAGQTENVIADKAVLKIDIRSQHAGTRGKVLKAMRRIVTKECEASGCEKFPTFEQIRKFPLTVNDESVTNELNQTFTVVFGQAFDPNTVTSNASEDFSDLATSVDRPYCMWFFGGIDEGKWEKAVKAGRIAEDIPVNHSALFAPVIQPTMEIGVKALCAAALTHLGGVVS</sequence>
<evidence type="ECO:0000313" key="1">
    <source>
        <dbReference type="EMBL" id="KAK3064587.1"/>
    </source>
</evidence>
<evidence type="ECO:0000313" key="2">
    <source>
        <dbReference type="Proteomes" id="UP001186974"/>
    </source>
</evidence>
<accession>A0ACC3DAY0</accession>
<name>A0ACC3DAY0_9PEZI</name>
<organism evidence="1 2">
    <name type="scientific">Coniosporium uncinatum</name>
    <dbReference type="NCBI Taxonomy" id="93489"/>
    <lineage>
        <taxon>Eukaryota</taxon>
        <taxon>Fungi</taxon>
        <taxon>Dikarya</taxon>
        <taxon>Ascomycota</taxon>
        <taxon>Pezizomycotina</taxon>
        <taxon>Dothideomycetes</taxon>
        <taxon>Dothideomycetes incertae sedis</taxon>
        <taxon>Coniosporium</taxon>
    </lineage>
</organism>
<keyword evidence="2" id="KW-1185">Reference proteome</keyword>
<comment type="caution">
    <text evidence="1">The sequence shown here is derived from an EMBL/GenBank/DDBJ whole genome shotgun (WGS) entry which is preliminary data.</text>
</comment>
<gene>
    <name evidence="1" type="ORF">LTS18_005845</name>
</gene>
<protein>
    <submittedName>
        <fullName evidence="1">Uncharacterized protein</fullName>
    </submittedName>
</protein>
<dbReference type="Proteomes" id="UP001186974">
    <property type="component" value="Unassembled WGS sequence"/>
</dbReference>